<keyword evidence="2" id="KW-1185">Reference proteome</keyword>
<accession>A0A378VLM7</accession>
<dbReference type="EMBL" id="UGRO01000002">
    <property type="protein sequence ID" value="SUA17152.1"/>
    <property type="molecule type" value="Genomic_DNA"/>
</dbReference>
<proteinExistence type="predicted"/>
<evidence type="ECO:0000313" key="1">
    <source>
        <dbReference type="EMBL" id="SUA17152.1"/>
    </source>
</evidence>
<sequence>MNQTFTLPDTRPYPQNPIKNHLLLNAYQLAHNSSQASRKLSSGQLQTEIRGMLEQNHYINLSLALTMSPDAGTYAALLSSVNAVLDCEKEGEVQWFALPVVLVSGCKKERAIEMKLPTEALFACLQNYPHLRALTQETQWLPYLVHSSDLSAVAPDEWWRAKQNTEAAAQHLRRFAPRPLLLPEGQSVHVVYALGFGSGKVQTALGQNLLQAGLPLMQVWQENLASEGVTLFANPLSPDSPVRALSDGSHTRQRMAMDVFAANAIRAVRMQSPRVGVVAAAKAGGQVLFGFNATDGAFEVVPQVFSWQLSFTDNIAVVQQNFLDLMAECRVEHVYLLHNPLGEQENIPSYAEALKREGHNPFFSTQYD</sequence>
<organism evidence="1 2">
    <name type="scientific">Neisseria lactamica</name>
    <dbReference type="NCBI Taxonomy" id="486"/>
    <lineage>
        <taxon>Bacteria</taxon>
        <taxon>Pseudomonadati</taxon>
        <taxon>Pseudomonadota</taxon>
        <taxon>Betaproteobacteria</taxon>
        <taxon>Neisseriales</taxon>
        <taxon>Neisseriaceae</taxon>
        <taxon>Neisseria</taxon>
    </lineage>
</organism>
<reference evidence="1 2" key="1">
    <citation type="submission" date="2018-06" db="EMBL/GenBank/DDBJ databases">
        <authorList>
            <consortium name="Pathogen Informatics"/>
            <person name="Doyle S."/>
        </authorList>
    </citation>
    <scope>NUCLEOTIDE SEQUENCE [LARGE SCALE GENOMIC DNA]</scope>
    <source>
        <strain evidence="1 2">NCTC10616</strain>
    </source>
</reference>
<dbReference type="AlphaFoldDB" id="A0A378VLM7"/>
<protein>
    <submittedName>
        <fullName evidence="1">Uncharacterized protein</fullName>
    </submittedName>
</protein>
<name>A0A378VLM7_NEILA</name>
<evidence type="ECO:0000313" key="2">
    <source>
        <dbReference type="Proteomes" id="UP000254193"/>
    </source>
</evidence>
<gene>
    <name evidence="1" type="ORF">NCTC10616_00814</name>
</gene>
<dbReference type="RefSeq" id="WP_003751448.1">
    <property type="nucleotide sequence ID" value="NZ_CAUJPR010000001.1"/>
</dbReference>
<dbReference type="Proteomes" id="UP000254193">
    <property type="component" value="Unassembled WGS sequence"/>
</dbReference>